<evidence type="ECO:0000313" key="4">
    <source>
        <dbReference type="Proteomes" id="UP001335729"/>
    </source>
</evidence>
<keyword evidence="2" id="KW-0812">Transmembrane</keyword>
<sequence>MVPPGADNDRSDASHLPQPPFSVDLLADLHADALPPEVADHVRSHLPDDPQARSVLAALDRTTAGLRDAPPDPVSVPPTVAARTSETLDRISADVAAAGGHTAVPLTRPDQGRAKRSRRLAIAGLAGAATVAVVVAVSVGLFRSPGPQEPARQAQPTVPSATSEPGERMAMLSVLGRDDAAPFGSEAELRRCTAANDVPEGTAVVGSGPITLRDRPAAVILLATGVAGRFDALVVGPDCTTGNPSTISRTLIGN</sequence>
<keyword evidence="2" id="KW-1133">Transmembrane helix</keyword>
<comment type="caution">
    <text evidence="3">The sequence shown here is derived from an EMBL/GenBank/DDBJ whole genome shotgun (WGS) entry which is preliminary data.</text>
</comment>
<evidence type="ECO:0000256" key="2">
    <source>
        <dbReference type="SAM" id="Phobius"/>
    </source>
</evidence>
<protein>
    <recommendedName>
        <fullName evidence="5">Anti-sigma-M factor RsmA</fullName>
    </recommendedName>
</protein>
<feature type="compositionally biased region" description="Polar residues" evidence="1">
    <location>
        <begin position="154"/>
        <end position="163"/>
    </location>
</feature>
<dbReference type="Proteomes" id="UP001335729">
    <property type="component" value="Unassembled WGS sequence"/>
</dbReference>
<keyword evidence="4" id="KW-1185">Reference proteome</keyword>
<accession>A0ABU7MYQ2</accession>
<proteinExistence type="predicted"/>
<evidence type="ECO:0000256" key="1">
    <source>
        <dbReference type="SAM" id="MobiDB-lite"/>
    </source>
</evidence>
<dbReference type="RefSeq" id="WP_330506885.1">
    <property type="nucleotide sequence ID" value="NZ_JAZDUE010000020.1"/>
</dbReference>
<name>A0ABU7MYQ2_9ACTN</name>
<feature type="region of interest" description="Disordered" evidence="1">
    <location>
        <begin position="144"/>
        <end position="165"/>
    </location>
</feature>
<evidence type="ECO:0000313" key="3">
    <source>
        <dbReference type="EMBL" id="MEE4025470.1"/>
    </source>
</evidence>
<organism evidence="3 4">
    <name type="scientific">Gordonia prachuapensis</name>
    <dbReference type="NCBI Taxonomy" id="3115651"/>
    <lineage>
        <taxon>Bacteria</taxon>
        <taxon>Bacillati</taxon>
        <taxon>Actinomycetota</taxon>
        <taxon>Actinomycetes</taxon>
        <taxon>Mycobacteriales</taxon>
        <taxon>Gordoniaceae</taxon>
        <taxon>Gordonia</taxon>
    </lineage>
</organism>
<evidence type="ECO:0008006" key="5">
    <source>
        <dbReference type="Google" id="ProtNLM"/>
    </source>
</evidence>
<dbReference type="EMBL" id="JAZDUE010000020">
    <property type="protein sequence ID" value="MEE4025470.1"/>
    <property type="molecule type" value="Genomic_DNA"/>
</dbReference>
<feature type="region of interest" description="Disordered" evidence="1">
    <location>
        <begin position="1"/>
        <end position="21"/>
    </location>
</feature>
<feature type="transmembrane region" description="Helical" evidence="2">
    <location>
        <begin position="120"/>
        <end position="142"/>
    </location>
</feature>
<keyword evidence="2" id="KW-0472">Membrane</keyword>
<reference evidence="3 4" key="1">
    <citation type="submission" date="2024-01" db="EMBL/GenBank/DDBJ databases">
        <title>Draft genome sequence of Gordonia sp. PKS22-38.</title>
        <authorList>
            <person name="Suphannarot A."/>
            <person name="Mingma R."/>
        </authorList>
    </citation>
    <scope>NUCLEOTIDE SEQUENCE [LARGE SCALE GENOMIC DNA]</scope>
    <source>
        <strain evidence="3 4">PKS22-38</strain>
    </source>
</reference>
<gene>
    <name evidence="3" type="ORF">V1Y59_20470</name>
</gene>